<accession>A0A8B7NTB0</accession>
<dbReference type="PANTHER" id="PTHR13524:SF2">
    <property type="entry name" value="MYOTUBULARIN-RELATED PROTEIN 14"/>
    <property type="match status" value="1"/>
</dbReference>
<feature type="compositionally biased region" description="Basic and acidic residues" evidence="1">
    <location>
        <begin position="491"/>
        <end position="509"/>
    </location>
</feature>
<dbReference type="Gene3D" id="3.90.190.10">
    <property type="entry name" value="Protein tyrosine phosphatase superfamily"/>
    <property type="match status" value="1"/>
</dbReference>
<dbReference type="InterPro" id="IPR016130">
    <property type="entry name" value="Tyr_Pase_AS"/>
</dbReference>
<dbReference type="OrthoDB" id="2408718at2759"/>
<name>A0A8B7NTB0_HYAAZ</name>
<dbReference type="KEGG" id="hazt:108673603"/>
<dbReference type="OMA" id="ETIYEME"/>
<gene>
    <name evidence="3" type="primary">LOC108673603</name>
</gene>
<feature type="region of interest" description="Disordered" evidence="1">
    <location>
        <begin position="485"/>
        <end position="509"/>
    </location>
</feature>
<dbReference type="SUPFAM" id="SSF52799">
    <property type="entry name" value="(Phosphotyrosine protein) phosphatases II"/>
    <property type="match status" value="1"/>
</dbReference>
<feature type="compositionally biased region" description="Basic and acidic residues" evidence="1">
    <location>
        <begin position="521"/>
        <end position="531"/>
    </location>
</feature>
<sequence length="658" mass="75386">MQAGVAVAGLPRARSELPRAPGISPGFTEDMNMSKNVSVEKSVEVSVTNVVNLLKFFRNNTYTASTHNDDHTKILNVVERMWAMDYKYMTIDNTGGVYCDTYPKTLFVPDRMMSTTLIQEGVRVYSSESLKVDPHCSDLVPDCGQSHESALAGIVAQHQQVDETVSTDFSGIDISDTEQRSQELMKHLEVAKYGRSRNRFAVPVIMCDAKYIARSSTVPLAKEVIYRMGIDVLDSVIKSLTNFTLPEFSLLKDNFGLAESKYRENVDFFSRGKAADAAMLKKFRITAIFDLMIEDQKVKYYTYCSSSEKAEGETEYSDFALNSVPYPGCEFFSNFRETQWKAEYLRFDWRAEEVNAELSVNEAVHPSSSDQNYKSWDLCKLTKRYLQYMLTYITGDTAKGMLVHCISGWDRTPLFVSLMRVSLWADGVIHRSLDAAQMLYFTLAYDWMFFSHQLENRVQKAEDIMLFCFYFLKFVKGENYNTRSSDFGWTDPKDDENHKRQHMEEDFKTLDEEQITELNDAMKENPNRDESDLLNMSNDSKANSSVSSNEFEMVSTKMVKTLPSRLSPGSALKKMGLSSPHDNPGEYMAGLEGTSYTDSRRKMFDRYRRISEIRKIFFIAVNEGYELKKRTDEAASKFTSTLLDYARPHLAQFWGEQL</sequence>
<feature type="compositionally biased region" description="Low complexity" evidence="1">
    <location>
        <begin position="537"/>
        <end position="547"/>
    </location>
</feature>
<organism evidence="2 3">
    <name type="scientific">Hyalella azteca</name>
    <name type="common">Amphipod</name>
    <dbReference type="NCBI Taxonomy" id="294128"/>
    <lineage>
        <taxon>Eukaryota</taxon>
        <taxon>Metazoa</taxon>
        <taxon>Ecdysozoa</taxon>
        <taxon>Arthropoda</taxon>
        <taxon>Crustacea</taxon>
        <taxon>Multicrustacea</taxon>
        <taxon>Malacostraca</taxon>
        <taxon>Eumalacostraca</taxon>
        <taxon>Peracarida</taxon>
        <taxon>Amphipoda</taxon>
        <taxon>Senticaudata</taxon>
        <taxon>Talitrida</taxon>
        <taxon>Talitroidea</taxon>
        <taxon>Hyalellidae</taxon>
        <taxon>Hyalella</taxon>
    </lineage>
</organism>
<feature type="region of interest" description="Disordered" evidence="1">
    <location>
        <begin position="521"/>
        <end position="547"/>
    </location>
</feature>
<dbReference type="PROSITE" id="PS00383">
    <property type="entry name" value="TYR_PHOSPHATASE_1"/>
    <property type="match status" value="1"/>
</dbReference>
<feature type="region of interest" description="Disordered" evidence="1">
    <location>
        <begin position="573"/>
        <end position="592"/>
    </location>
</feature>
<dbReference type="CTD" id="36959"/>
<dbReference type="Proteomes" id="UP000694843">
    <property type="component" value="Unplaced"/>
</dbReference>
<dbReference type="GeneID" id="108673603"/>
<dbReference type="AlphaFoldDB" id="A0A8B7NTB0"/>
<evidence type="ECO:0000256" key="1">
    <source>
        <dbReference type="SAM" id="MobiDB-lite"/>
    </source>
</evidence>
<reference evidence="3" key="1">
    <citation type="submission" date="2025-08" db="UniProtKB">
        <authorList>
            <consortium name="RefSeq"/>
        </authorList>
    </citation>
    <scope>IDENTIFICATION</scope>
    <source>
        <tissue evidence="3">Whole organism</tissue>
    </source>
</reference>
<protein>
    <submittedName>
        <fullName evidence="3">Uncharacterized protein LOC108673603</fullName>
    </submittedName>
</protein>
<dbReference type="GO" id="GO:0004438">
    <property type="term" value="F:phosphatidylinositol-3-phosphate phosphatase activity"/>
    <property type="evidence" value="ECO:0007669"/>
    <property type="project" value="InterPro"/>
</dbReference>
<dbReference type="PANTHER" id="PTHR13524">
    <property type="entry name" value="MYOTUBULARIN-RELATED"/>
    <property type="match status" value="1"/>
</dbReference>
<dbReference type="InterPro" id="IPR039802">
    <property type="entry name" value="MTMR14"/>
</dbReference>
<dbReference type="InterPro" id="IPR029021">
    <property type="entry name" value="Prot-tyrosine_phosphatase-like"/>
</dbReference>
<evidence type="ECO:0000313" key="2">
    <source>
        <dbReference type="Proteomes" id="UP000694843"/>
    </source>
</evidence>
<proteinExistence type="predicted"/>
<keyword evidence="2" id="KW-1185">Reference proteome</keyword>
<dbReference type="RefSeq" id="XP_018016945.2">
    <property type="nucleotide sequence ID" value="XM_018161456.2"/>
</dbReference>
<evidence type="ECO:0000313" key="3">
    <source>
        <dbReference type="RefSeq" id="XP_018016945.2"/>
    </source>
</evidence>